<dbReference type="Gene3D" id="3.40.47.10">
    <property type="match status" value="2"/>
</dbReference>
<protein>
    <submittedName>
        <fullName evidence="1">3-oxoacyl-ACP synthase</fullName>
    </submittedName>
</protein>
<dbReference type="RefSeq" id="WP_043963210.1">
    <property type="nucleotide sequence ID" value="NZ_JBEZEN010000028.1"/>
</dbReference>
<dbReference type="InterPro" id="IPR016039">
    <property type="entry name" value="Thiolase-like"/>
</dbReference>
<dbReference type="GO" id="GO:0044550">
    <property type="term" value="P:secondary metabolite biosynthetic process"/>
    <property type="evidence" value="ECO:0007669"/>
    <property type="project" value="TreeGrafter"/>
</dbReference>
<dbReference type="PANTHER" id="PTHR34069:SF2">
    <property type="entry name" value="BETA-KETOACYL-[ACYL-CARRIER-PROTEIN] SYNTHASE III"/>
    <property type="match status" value="1"/>
</dbReference>
<dbReference type="CDD" id="cd00827">
    <property type="entry name" value="init_cond_enzymes"/>
    <property type="match status" value="1"/>
</dbReference>
<keyword evidence="2" id="KW-1185">Reference proteome</keyword>
<dbReference type="Proteomes" id="UP000032254">
    <property type="component" value="Unassembled WGS sequence"/>
</dbReference>
<sequence>MPAYITAMGRFLPGEPVPNEEVEDYIGVIGRATSNLREQTLANAGIKTRYYAIDKNQQTRYSNTRMAAEAVRAAVARSEIQLDDIDLIAAGSTIPDLIAPGMASMVHGELGNAPCEIVSTHGVCNSGMMALKNAYLQINVGEKRNAIAVACENPTRSFKSIRNSDVRPVDEEGSLALEMAFLRYMLSDGAGAALVQDRPASAGVSLRIDWLTLTSYANTGDTCMYFGLPNNTSTKAWWDYDTPADALADGALSLRQNLALLPHLVKVGIDEYERLLAAGRFDPDTLRWLPAHYSSERMKQMVLREMARRGTPGPPVDVWYSNLPQVGNIGCASIYVILEEILSQGLVNPGDTMLCMVPESGRFSVSFMHLTAVTADGEG</sequence>
<evidence type="ECO:0000313" key="2">
    <source>
        <dbReference type="Proteomes" id="UP000032254"/>
    </source>
</evidence>
<proteinExistence type="predicted"/>
<accession>A0A0D0X614</accession>
<organism evidence="1 2">
    <name type="scientific">Micromonospora haikouensis</name>
    <dbReference type="NCBI Taxonomy" id="686309"/>
    <lineage>
        <taxon>Bacteria</taxon>
        <taxon>Bacillati</taxon>
        <taxon>Actinomycetota</taxon>
        <taxon>Actinomycetes</taxon>
        <taxon>Micromonosporales</taxon>
        <taxon>Micromonosporaceae</taxon>
        <taxon>Micromonospora</taxon>
    </lineage>
</organism>
<dbReference type="PANTHER" id="PTHR34069">
    <property type="entry name" value="3-OXOACYL-[ACYL-CARRIER-PROTEIN] SYNTHASE 3"/>
    <property type="match status" value="1"/>
</dbReference>
<dbReference type="EMBL" id="JXSX01000001">
    <property type="protein sequence ID" value="KIR66319.1"/>
    <property type="molecule type" value="Genomic_DNA"/>
</dbReference>
<dbReference type="GO" id="GO:0016746">
    <property type="term" value="F:acyltransferase activity"/>
    <property type="evidence" value="ECO:0007669"/>
    <property type="project" value="UniProtKB-KW"/>
</dbReference>
<gene>
    <name evidence="1" type="ORF">TK50_14350</name>
</gene>
<evidence type="ECO:0000313" key="1">
    <source>
        <dbReference type="EMBL" id="KIR66319.1"/>
    </source>
</evidence>
<dbReference type="OrthoDB" id="2514738at2"/>
<dbReference type="PATRIC" id="fig|47853.6.peg.3029"/>
<dbReference type="GeneID" id="301305288"/>
<dbReference type="SUPFAM" id="SSF53901">
    <property type="entry name" value="Thiolase-like"/>
    <property type="match status" value="2"/>
</dbReference>
<name>A0A0D0X614_9ACTN</name>
<reference evidence="1 2" key="1">
    <citation type="submission" date="2015-01" db="EMBL/GenBank/DDBJ databases">
        <title>Sequencing and annotation of Micromonospora carbonacea strain JXNU-1 genome.</title>
        <authorList>
            <person name="Long Z."/>
            <person name="Huang Y."/>
            <person name="Jiang Y."/>
        </authorList>
    </citation>
    <scope>NUCLEOTIDE SEQUENCE [LARGE SCALE GENOMIC DNA]</scope>
    <source>
        <strain evidence="1 2">JXNU-1</strain>
    </source>
</reference>
<dbReference type="AlphaFoldDB" id="A0A0D0X614"/>
<comment type="caution">
    <text evidence="1">The sequence shown here is derived from an EMBL/GenBank/DDBJ whole genome shotgun (WGS) entry which is preliminary data.</text>
</comment>